<protein>
    <submittedName>
        <fullName evidence="2">Uncharacterized protein</fullName>
    </submittedName>
</protein>
<gene>
    <name evidence="2" type="ORF">Esi_0258_0024</name>
</gene>
<dbReference type="InParanoid" id="D8LJH2"/>
<feature type="compositionally biased region" description="Polar residues" evidence="1">
    <location>
        <begin position="774"/>
        <end position="789"/>
    </location>
</feature>
<reference evidence="2 3" key="1">
    <citation type="journal article" date="2010" name="Nature">
        <title>The Ectocarpus genome and the independent evolution of multicellularity in brown algae.</title>
        <authorList>
            <person name="Cock J.M."/>
            <person name="Sterck L."/>
            <person name="Rouze P."/>
            <person name="Scornet D."/>
            <person name="Allen A.E."/>
            <person name="Amoutzias G."/>
            <person name="Anthouard V."/>
            <person name="Artiguenave F."/>
            <person name="Aury J.M."/>
            <person name="Badger J.H."/>
            <person name="Beszteri B."/>
            <person name="Billiau K."/>
            <person name="Bonnet E."/>
            <person name="Bothwell J.H."/>
            <person name="Bowler C."/>
            <person name="Boyen C."/>
            <person name="Brownlee C."/>
            <person name="Carrano C.J."/>
            <person name="Charrier B."/>
            <person name="Cho G.Y."/>
            <person name="Coelho S.M."/>
            <person name="Collen J."/>
            <person name="Corre E."/>
            <person name="Da Silva C."/>
            <person name="Delage L."/>
            <person name="Delaroque N."/>
            <person name="Dittami S.M."/>
            <person name="Doulbeau S."/>
            <person name="Elias M."/>
            <person name="Farnham G."/>
            <person name="Gachon C.M."/>
            <person name="Gschloessl B."/>
            <person name="Heesch S."/>
            <person name="Jabbari K."/>
            <person name="Jubin C."/>
            <person name="Kawai H."/>
            <person name="Kimura K."/>
            <person name="Kloareg B."/>
            <person name="Kupper F.C."/>
            <person name="Lang D."/>
            <person name="Le Bail A."/>
            <person name="Leblanc C."/>
            <person name="Lerouge P."/>
            <person name="Lohr M."/>
            <person name="Lopez P.J."/>
            <person name="Martens C."/>
            <person name="Maumus F."/>
            <person name="Michel G."/>
            <person name="Miranda-Saavedra D."/>
            <person name="Morales J."/>
            <person name="Moreau H."/>
            <person name="Motomura T."/>
            <person name="Nagasato C."/>
            <person name="Napoli C.A."/>
            <person name="Nelson D.R."/>
            <person name="Nyvall-Collen P."/>
            <person name="Peters A.F."/>
            <person name="Pommier C."/>
            <person name="Potin P."/>
            <person name="Poulain J."/>
            <person name="Quesneville H."/>
            <person name="Read B."/>
            <person name="Rensing S.A."/>
            <person name="Ritter A."/>
            <person name="Rousvoal S."/>
            <person name="Samanta M."/>
            <person name="Samson G."/>
            <person name="Schroeder D.C."/>
            <person name="Segurens B."/>
            <person name="Strittmatter M."/>
            <person name="Tonon T."/>
            <person name="Tregear J.W."/>
            <person name="Valentin K."/>
            <person name="von Dassow P."/>
            <person name="Yamagishi T."/>
            <person name="Van de Peer Y."/>
            <person name="Wincker P."/>
        </authorList>
    </citation>
    <scope>NUCLEOTIDE SEQUENCE [LARGE SCALE GENOMIC DNA]</scope>
    <source>
        <strain evidence="3">Ec32 / CCAP1310/4</strain>
    </source>
</reference>
<evidence type="ECO:0000256" key="1">
    <source>
        <dbReference type="SAM" id="MobiDB-lite"/>
    </source>
</evidence>
<keyword evidence="3" id="KW-1185">Reference proteome</keyword>
<evidence type="ECO:0000313" key="3">
    <source>
        <dbReference type="Proteomes" id="UP000002630"/>
    </source>
</evidence>
<sequence>MTEWIWTPRSWWGGVRSWFPTTYTRARTAARCQVSGGLVLSRGFGVGGTHPCLHQTLQSSIFPGDQRGQRASFYDRRQNGSHWNNDKERRVFLTPAHLFTDAFDFRNQGGVSYPIKATLLSPFASTSQAFRRQPGAWPLVGLSAPRVRWQDDLGFILEVISVLQKGCRARLAIADKVEEVFFRLGLLLCDADSPERQLLLGMKRVTNKTLMPCHVCPIGQEDLADGNYDIVRNRRTDDQTEYALKVISTAPTGTQRQALSSKHGVTPQEVENPFRKHVHLNMVRTFGIDLFHQDAQNSLRKIFKRLLGGLSKAKGVPLLSCLAKDPSLRVAGTPPLRDFVSDGGFSALSGMDVWTLSSVALLVFRPVLRSVASMKRLTTAPFRNDIRAELGATTDTVVTDTEVMEKLRALLLASSEATHLLRSSSFNDETVASIDRSQREKTLQSSIFPGDQRGQRASFYDRRQNGSHWNNDKERRVFLTPAHLFTDAFDFRNQGGVSYPIKATLLSPFASTSQAFRRQPGAWPLVGLSAPRVRWQDDLGFILEVISVLQKGCRARLAIADKVEEVFFRLGLLLCDADSPERQLLLGMKRVTNKTLMPCHVCPIGQEDLADGNYDIVRNRRTDDQTEYALKVISTAPTGTQRQALSSKHGVTPQEVENPFRKHVHLNMVRTFGIDLFHQDAQNSLRKIFKRLLGGLSKAKGVPLLSCLAKDPSLRVAGTPPLRDFVSDGGFSALSGMDVWTLSSVALLVFRPVLRSVASMVRLPDRNASRPRHSATTSGRSWGRQQTPW</sequence>
<evidence type="ECO:0000313" key="2">
    <source>
        <dbReference type="EMBL" id="CBN75973.1"/>
    </source>
</evidence>
<dbReference type="Proteomes" id="UP000002630">
    <property type="component" value="Unassembled WGS sequence"/>
</dbReference>
<dbReference type="AlphaFoldDB" id="D8LJH2"/>
<dbReference type="STRING" id="2880.D8LJH2"/>
<name>D8LJH2_ECTSI</name>
<organism evidence="2 3">
    <name type="scientific">Ectocarpus siliculosus</name>
    <name type="common">Brown alga</name>
    <name type="synonym">Conferva siliculosa</name>
    <dbReference type="NCBI Taxonomy" id="2880"/>
    <lineage>
        <taxon>Eukaryota</taxon>
        <taxon>Sar</taxon>
        <taxon>Stramenopiles</taxon>
        <taxon>Ochrophyta</taxon>
        <taxon>PX clade</taxon>
        <taxon>Phaeophyceae</taxon>
        <taxon>Ectocarpales</taxon>
        <taxon>Ectocarpaceae</taxon>
        <taxon>Ectocarpus</taxon>
    </lineage>
</organism>
<accession>D8LJH2</accession>
<proteinExistence type="predicted"/>
<dbReference type="EMBL" id="FN649760">
    <property type="protein sequence ID" value="CBN75973.1"/>
    <property type="molecule type" value="Genomic_DNA"/>
</dbReference>
<feature type="region of interest" description="Disordered" evidence="1">
    <location>
        <begin position="765"/>
        <end position="789"/>
    </location>
</feature>